<dbReference type="Gene3D" id="2.40.70.10">
    <property type="entry name" value="Acid Proteases"/>
    <property type="match status" value="1"/>
</dbReference>
<evidence type="ECO:0000313" key="2">
    <source>
        <dbReference type="Proteomes" id="UP000652761"/>
    </source>
</evidence>
<keyword evidence="2" id="KW-1185">Reference proteome</keyword>
<dbReference type="Proteomes" id="UP000652761">
    <property type="component" value="Unassembled WGS sequence"/>
</dbReference>
<accession>A0A843W255</accession>
<organism evidence="1 2">
    <name type="scientific">Colocasia esculenta</name>
    <name type="common">Wild taro</name>
    <name type="synonym">Arum esculentum</name>
    <dbReference type="NCBI Taxonomy" id="4460"/>
    <lineage>
        <taxon>Eukaryota</taxon>
        <taxon>Viridiplantae</taxon>
        <taxon>Streptophyta</taxon>
        <taxon>Embryophyta</taxon>
        <taxon>Tracheophyta</taxon>
        <taxon>Spermatophyta</taxon>
        <taxon>Magnoliopsida</taxon>
        <taxon>Liliopsida</taxon>
        <taxon>Araceae</taxon>
        <taxon>Aroideae</taxon>
        <taxon>Colocasieae</taxon>
        <taxon>Colocasia</taxon>
    </lineage>
</organism>
<dbReference type="Pfam" id="PF08284">
    <property type="entry name" value="RVP_2"/>
    <property type="match status" value="1"/>
</dbReference>
<name>A0A843W255_COLES</name>
<dbReference type="AlphaFoldDB" id="A0A843W255"/>
<dbReference type="OrthoDB" id="786726at2759"/>
<dbReference type="InterPro" id="IPR021109">
    <property type="entry name" value="Peptidase_aspartic_dom_sf"/>
</dbReference>
<sequence length="66" mass="7519">MIGELNLRADLVCMPIEGYDVILGADWLSTYRANVDCRRANITFSEFPKLSFMGLHIDFFRSTSIS</sequence>
<protein>
    <submittedName>
        <fullName evidence="1">Uncharacterized protein</fullName>
    </submittedName>
</protein>
<reference evidence="1" key="1">
    <citation type="submission" date="2017-07" db="EMBL/GenBank/DDBJ databases">
        <title>Taro Niue Genome Assembly and Annotation.</title>
        <authorList>
            <person name="Atibalentja N."/>
            <person name="Keating K."/>
            <person name="Fields C.J."/>
        </authorList>
    </citation>
    <scope>NUCLEOTIDE SEQUENCE</scope>
    <source>
        <strain evidence="1">Niue_2</strain>
        <tissue evidence="1">Leaf</tissue>
    </source>
</reference>
<comment type="caution">
    <text evidence="1">The sequence shown here is derived from an EMBL/GenBank/DDBJ whole genome shotgun (WGS) entry which is preliminary data.</text>
</comment>
<dbReference type="EMBL" id="NMUH01003110">
    <property type="protein sequence ID" value="MQM03872.1"/>
    <property type="molecule type" value="Genomic_DNA"/>
</dbReference>
<gene>
    <name evidence="1" type="ORF">Taro_036657</name>
</gene>
<evidence type="ECO:0000313" key="1">
    <source>
        <dbReference type="EMBL" id="MQM03872.1"/>
    </source>
</evidence>
<proteinExistence type="predicted"/>